<feature type="compositionally biased region" description="Basic residues" evidence="4">
    <location>
        <begin position="287"/>
        <end position="299"/>
    </location>
</feature>
<feature type="compositionally biased region" description="Acidic residues" evidence="4">
    <location>
        <begin position="65"/>
        <end position="75"/>
    </location>
</feature>
<evidence type="ECO:0000256" key="1">
    <source>
        <dbReference type="ARBA" id="ARBA00004123"/>
    </source>
</evidence>
<evidence type="ECO:0000256" key="2">
    <source>
        <dbReference type="ARBA" id="ARBA00005904"/>
    </source>
</evidence>
<feature type="region of interest" description="Disordered" evidence="4">
    <location>
        <begin position="1"/>
        <end position="191"/>
    </location>
</feature>
<evidence type="ECO:0000256" key="3">
    <source>
        <dbReference type="ARBA" id="ARBA00023242"/>
    </source>
</evidence>
<protein>
    <submittedName>
        <fullName evidence="6">Surfeit locus protein 6-domain-containing protein</fullName>
    </submittedName>
</protein>
<dbReference type="Proteomes" id="UP001498771">
    <property type="component" value="Unassembled WGS sequence"/>
</dbReference>
<feature type="compositionally biased region" description="Basic and acidic residues" evidence="4">
    <location>
        <begin position="320"/>
        <end position="333"/>
    </location>
</feature>
<dbReference type="PANTHER" id="PTHR14369">
    <property type="entry name" value="SURFEIT LOCUS PROTEIN 6"/>
    <property type="match status" value="1"/>
</dbReference>
<feature type="compositionally biased region" description="Basic residues" evidence="4">
    <location>
        <begin position="335"/>
        <end position="352"/>
    </location>
</feature>
<accession>A0ABR1F697</accession>
<comment type="subcellular location">
    <subcellularLocation>
        <location evidence="1">Nucleus</location>
    </subcellularLocation>
</comment>
<feature type="domain" description="Ribosomal RNA-processing protein 14/surfeit locus protein 6 C-terminal" evidence="5">
    <location>
        <begin position="146"/>
        <end position="337"/>
    </location>
</feature>
<dbReference type="InterPro" id="IPR007019">
    <property type="entry name" value="SURF6"/>
</dbReference>
<evidence type="ECO:0000313" key="7">
    <source>
        <dbReference type="Proteomes" id="UP001498771"/>
    </source>
</evidence>
<feature type="compositionally biased region" description="Acidic residues" evidence="4">
    <location>
        <begin position="40"/>
        <end position="57"/>
    </location>
</feature>
<reference evidence="6 7" key="1">
    <citation type="submission" date="2024-03" db="EMBL/GenBank/DDBJ databases">
        <title>Genome-scale model development and genomic sequencing of the oleaginous clade Lipomyces.</title>
        <authorList>
            <consortium name="Lawrence Berkeley National Laboratory"/>
            <person name="Czajka J.J."/>
            <person name="Han Y."/>
            <person name="Kim J."/>
            <person name="Mondo S.J."/>
            <person name="Hofstad B.A."/>
            <person name="Robles A."/>
            <person name="Haridas S."/>
            <person name="Riley R."/>
            <person name="LaButti K."/>
            <person name="Pangilinan J."/>
            <person name="Andreopoulos W."/>
            <person name="Lipzen A."/>
            <person name="Yan J."/>
            <person name="Wang M."/>
            <person name="Ng V."/>
            <person name="Grigoriev I.V."/>
            <person name="Spatafora J.W."/>
            <person name="Magnuson J.K."/>
            <person name="Baker S.E."/>
            <person name="Pomraning K.R."/>
        </authorList>
    </citation>
    <scope>NUCLEOTIDE SEQUENCE [LARGE SCALE GENOMIC DNA]</scope>
    <source>
        <strain evidence="6 7">Phaff 52-87</strain>
    </source>
</reference>
<evidence type="ECO:0000313" key="6">
    <source>
        <dbReference type="EMBL" id="KAK7204618.1"/>
    </source>
</evidence>
<feature type="region of interest" description="Disordered" evidence="4">
    <location>
        <begin position="246"/>
        <end position="367"/>
    </location>
</feature>
<proteinExistence type="inferred from homology"/>
<dbReference type="EMBL" id="JBBJBU010000007">
    <property type="protein sequence ID" value="KAK7204618.1"/>
    <property type="molecule type" value="Genomic_DNA"/>
</dbReference>
<dbReference type="Pfam" id="PF04935">
    <property type="entry name" value="SURF6"/>
    <property type="match status" value="1"/>
</dbReference>
<keyword evidence="3" id="KW-0539">Nucleus</keyword>
<dbReference type="RefSeq" id="XP_064767651.1">
    <property type="nucleotide sequence ID" value="XM_064912808.1"/>
</dbReference>
<keyword evidence="7" id="KW-1185">Reference proteome</keyword>
<organism evidence="6 7">
    <name type="scientific">Myxozyma melibiosi</name>
    <dbReference type="NCBI Taxonomy" id="54550"/>
    <lineage>
        <taxon>Eukaryota</taxon>
        <taxon>Fungi</taxon>
        <taxon>Dikarya</taxon>
        <taxon>Ascomycota</taxon>
        <taxon>Saccharomycotina</taxon>
        <taxon>Lipomycetes</taxon>
        <taxon>Lipomycetales</taxon>
        <taxon>Lipomycetaceae</taxon>
        <taxon>Myxozyma</taxon>
    </lineage>
</organism>
<name>A0ABR1F697_9ASCO</name>
<dbReference type="PANTHER" id="PTHR14369:SF0">
    <property type="entry name" value="SURFEIT LOCUS PROTEIN 6"/>
    <property type="match status" value="1"/>
</dbReference>
<comment type="caution">
    <text evidence="6">The sequence shown here is derived from an EMBL/GenBank/DDBJ whole genome shotgun (WGS) entry which is preliminary data.</text>
</comment>
<evidence type="ECO:0000256" key="4">
    <source>
        <dbReference type="SAM" id="MobiDB-lite"/>
    </source>
</evidence>
<dbReference type="GeneID" id="90038320"/>
<feature type="compositionally biased region" description="Basic and acidic residues" evidence="4">
    <location>
        <begin position="147"/>
        <end position="164"/>
    </location>
</feature>
<comment type="similarity">
    <text evidence="2">Belongs to the SURF6 family.</text>
</comment>
<feature type="compositionally biased region" description="Gly residues" evidence="4">
    <location>
        <begin position="355"/>
        <end position="367"/>
    </location>
</feature>
<sequence length="367" mass="40488">MARSAKFIKGGKALPAGSKKQAVNGSTTAAVKKNGISKVEEEEKDGDGAVNDDEENGHDERSSDFEDIDDDEEDASTPKKQENGHSEPTLSSKQPTTSHADATQSPSKSSPSIDELRERLAQKIKNLRAQRKAPGSGTPGAPLSRDQILKARQAKEAHRKEKEALKRKRASEEEGSTDLVKKEESVVAVSKAPKVEEDIDTSGAMFSKVLLDTGDEVSAAGEIKPKKRKKGPSDLLGQLKHVEAKKARIASMDEEKRRTIEEKEKWKRAIKQAEGEKVRDDEVLLKKSLKKQFKQKKKSAREWKEREENVQKGILARQKKREENIAARREQKAKGGSKKKSKSSGLKKKKKRPGFEGGPKKGSGGKK</sequence>
<feature type="compositionally biased region" description="Basic and acidic residues" evidence="4">
    <location>
        <begin position="300"/>
        <end position="310"/>
    </location>
</feature>
<feature type="compositionally biased region" description="Basic and acidic residues" evidence="4">
    <location>
        <begin position="246"/>
        <end position="285"/>
    </location>
</feature>
<dbReference type="InterPro" id="IPR029190">
    <property type="entry name" value="Rrp14/SURF6_C"/>
</dbReference>
<gene>
    <name evidence="6" type="ORF">BZA70DRAFT_279600</name>
</gene>
<feature type="compositionally biased region" description="Polar residues" evidence="4">
    <location>
        <begin position="86"/>
        <end position="112"/>
    </location>
</feature>
<feature type="compositionally biased region" description="Basic and acidic residues" evidence="4">
    <location>
        <begin position="76"/>
        <end position="85"/>
    </location>
</feature>
<evidence type="ECO:0000259" key="5">
    <source>
        <dbReference type="Pfam" id="PF04935"/>
    </source>
</evidence>